<evidence type="ECO:0000313" key="7">
    <source>
        <dbReference type="Proteomes" id="UP000286181"/>
    </source>
</evidence>
<dbReference type="Gene3D" id="3.40.50.12780">
    <property type="entry name" value="N-terminal domain of ligase-like"/>
    <property type="match status" value="1"/>
</dbReference>
<dbReference type="PROSITE" id="PS00455">
    <property type="entry name" value="AMP_BINDING"/>
    <property type="match status" value="1"/>
</dbReference>
<keyword evidence="1" id="KW-0596">Phosphopantetheine</keyword>
<gene>
    <name evidence="5" type="ORF">DW038_03750</name>
    <name evidence="4" type="ORF">LD38_11995</name>
</gene>
<dbReference type="Proteomes" id="UP000245905">
    <property type="component" value="Unassembled WGS sequence"/>
</dbReference>
<sequence length="504" mass="58479">MQITNVLEYLENTVKRVPDKTAYANENMEMTFGEVYHDSRAIGSYLANNNYYKEPVVVFMKKHPHAITAFYGCVYGGCYYVPIDDEMPEFRIRLIFENLHPRVMICDDTTINAVEKFDYNGEILLYDHVRKNEISDEQLFGIRDRQLDTDPIYIVFTSGSTGVPKGVVACHRSVIDYIENLSEVLCFNENTRFANQTPLYFDACLKELYPTLKFGATTYIVPKSLFMFPIKLVEFLNEYKINTVCWVVSALTMISAFKTFNKIKPEYLHTIAFGSEVFPIKQLKIWRETLPKARFVNLYGPTEATGMCCYFEVDREFELDEVVPIGRPFHNTEILLLDENNKLVEDGNVGEICVRGTSLTLGYYNNFEKTNEVFVQNPLNSRYPELIYKTGDLGKRNERGELIFVSRKDYQIKHMGHRIELGEIEVNVNMIEEISTSCAVYDKEKGKIVLYYIGELEPDKLVKLLKDKLPRYMIPNKTEKLEQMPLTANGKIDRVFLMNRAQER</sequence>
<name>A0A2U2EF03_9FIRM</name>
<dbReference type="InterPro" id="IPR010071">
    <property type="entry name" value="AA_adenyl_dom"/>
</dbReference>
<feature type="domain" description="AMP-dependent synthetase/ligase" evidence="3">
    <location>
        <begin position="10"/>
        <end position="364"/>
    </location>
</feature>
<dbReference type="EMBL" id="QROF01000002">
    <property type="protein sequence ID" value="RHL07052.1"/>
    <property type="molecule type" value="Genomic_DNA"/>
</dbReference>
<proteinExistence type="predicted"/>
<reference evidence="4 6" key="1">
    <citation type="submission" date="2014-09" db="EMBL/GenBank/DDBJ databases">
        <title>Butyrate-producing bacteria isolated from human gut.</title>
        <authorList>
            <person name="Zhang Q."/>
            <person name="Zhao L."/>
        </authorList>
    </citation>
    <scope>NUCLEOTIDE SEQUENCE [LARGE SCALE GENOMIC DNA]</scope>
    <source>
        <strain evidence="4 6">R22</strain>
    </source>
</reference>
<dbReference type="PANTHER" id="PTHR44845">
    <property type="entry name" value="CARRIER DOMAIN-CONTAINING PROTEIN"/>
    <property type="match status" value="1"/>
</dbReference>
<accession>A0A2U2EF03</accession>
<evidence type="ECO:0000313" key="5">
    <source>
        <dbReference type="EMBL" id="RHL07052.1"/>
    </source>
</evidence>
<dbReference type="NCBIfam" id="TIGR01733">
    <property type="entry name" value="AA-adenyl-dom"/>
    <property type="match status" value="1"/>
</dbReference>
<organism evidence="4 6">
    <name type="scientific">Agathobacter rectalis</name>
    <dbReference type="NCBI Taxonomy" id="39491"/>
    <lineage>
        <taxon>Bacteria</taxon>
        <taxon>Bacillati</taxon>
        <taxon>Bacillota</taxon>
        <taxon>Clostridia</taxon>
        <taxon>Lachnospirales</taxon>
        <taxon>Lachnospiraceae</taxon>
        <taxon>Agathobacter</taxon>
    </lineage>
</organism>
<protein>
    <submittedName>
        <fullName evidence="4">AMP-dependent synthetase</fullName>
    </submittedName>
    <submittedName>
        <fullName evidence="5">Amino acid adenylation domain-containing protein</fullName>
    </submittedName>
</protein>
<evidence type="ECO:0000256" key="1">
    <source>
        <dbReference type="ARBA" id="ARBA00022450"/>
    </source>
</evidence>
<dbReference type="Gene3D" id="3.30.300.30">
    <property type="match status" value="1"/>
</dbReference>
<dbReference type="EMBL" id="JRFS01000026">
    <property type="protein sequence ID" value="PWE83084.1"/>
    <property type="molecule type" value="Genomic_DNA"/>
</dbReference>
<evidence type="ECO:0000313" key="4">
    <source>
        <dbReference type="EMBL" id="PWE83084.1"/>
    </source>
</evidence>
<dbReference type="InterPro" id="IPR020845">
    <property type="entry name" value="AMP-binding_CS"/>
</dbReference>
<dbReference type="InterPro" id="IPR042099">
    <property type="entry name" value="ANL_N_sf"/>
</dbReference>
<comment type="caution">
    <text evidence="4">The sequence shown here is derived from an EMBL/GenBank/DDBJ whole genome shotgun (WGS) entry which is preliminary data.</text>
</comment>
<evidence type="ECO:0000313" key="6">
    <source>
        <dbReference type="Proteomes" id="UP000245905"/>
    </source>
</evidence>
<dbReference type="Proteomes" id="UP000286181">
    <property type="component" value="Unassembled WGS sequence"/>
</dbReference>
<dbReference type="PANTHER" id="PTHR44845:SF6">
    <property type="entry name" value="BETA-ALANINE-ACTIVATING ENZYME"/>
    <property type="match status" value="1"/>
</dbReference>
<dbReference type="AlphaFoldDB" id="A0A2U2EF03"/>
<dbReference type="InterPro" id="IPR000873">
    <property type="entry name" value="AMP-dep_synth/lig_dom"/>
</dbReference>
<dbReference type="RefSeq" id="WP_109258375.1">
    <property type="nucleotide sequence ID" value="NZ_JRFS01000026.1"/>
</dbReference>
<evidence type="ECO:0000259" key="3">
    <source>
        <dbReference type="Pfam" id="PF00501"/>
    </source>
</evidence>
<dbReference type="Pfam" id="PF00501">
    <property type="entry name" value="AMP-binding"/>
    <property type="match status" value="1"/>
</dbReference>
<dbReference type="SUPFAM" id="SSF56801">
    <property type="entry name" value="Acetyl-CoA synthetase-like"/>
    <property type="match status" value="1"/>
</dbReference>
<keyword evidence="2" id="KW-0597">Phosphoprotein</keyword>
<dbReference type="InterPro" id="IPR045851">
    <property type="entry name" value="AMP-bd_C_sf"/>
</dbReference>
<reference evidence="5 7" key="2">
    <citation type="submission" date="2018-08" db="EMBL/GenBank/DDBJ databases">
        <title>A genome reference for cultivated species of the human gut microbiota.</title>
        <authorList>
            <person name="Zou Y."/>
            <person name="Xue W."/>
            <person name="Luo G."/>
        </authorList>
    </citation>
    <scope>NUCLEOTIDE SEQUENCE [LARGE SCALE GENOMIC DNA]</scope>
    <source>
        <strain evidence="5 7">AF39-14AC</strain>
    </source>
</reference>
<evidence type="ECO:0000256" key="2">
    <source>
        <dbReference type="ARBA" id="ARBA00022553"/>
    </source>
</evidence>